<sequence>MYGANGNDRLDGDYGNDELWGEAGSDTIYGSFGNDTLIGGGAPAGTADYLYGGEGNDVYLHNANLGGVSYIYDTDNYSPGTQDLLIFSGDSSIYDLQFFQVSNVDLYIMTATDAADSVNDNGVIIHRYFNNSGTPSGISEVEYLRVGSSTYDLSALLGFGA</sequence>
<comment type="caution">
    <text evidence="3">The sequence shown here is derived from an EMBL/GenBank/DDBJ whole genome shotgun (WGS) entry which is preliminary data.</text>
</comment>
<dbReference type="SUPFAM" id="SSF51120">
    <property type="entry name" value="beta-Roll"/>
    <property type="match status" value="1"/>
</dbReference>
<dbReference type="InterPro" id="IPR001343">
    <property type="entry name" value="Hemolysn_Ca-bd"/>
</dbReference>
<organism evidence="3 4">
    <name type="scientific">Azospirillum aestuarii</name>
    <dbReference type="NCBI Taxonomy" id="2802052"/>
    <lineage>
        <taxon>Bacteria</taxon>
        <taxon>Pseudomonadati</taxon>
        <taxon>Pseudomonadota</taxon>
        <taxon>Alphaproteobacteria</taxon>
        <taxon>Rhodospirillales</taxon>
        <taxon>Azospirillaceae</taxon>
        <taxon>Azospirillum</taxon>
    </lineage>
</organism>
<reference evidence="3 4" key="1">
    <citation type="submission" date="2021-01" db="EMBL/GenBank/DDBJ databases">
        <title>Azospirillum sp. YIM DDC1 draft genome.</title>
        <authorList>
            <person name="Wang Y.-X."/>
        </authorList>
    </citation>
    <scope>NUCLEOTIDE SEQUENCE [LARGE SCALE GENOMIC DNA]</scope>
    <source>
        <strain evidence="3 4">YIM DDC1</strain>
    </source>
</reference>
<keyword evidence="2" id="KW-0964">Secreted</keyword>
<dbReference type="InterPro" id="IPR050557">
    <property type="entry name" value="RTX_toxin/Mannuronan_C5-epim"/>
</dbReference>
<comment type="subcellular location">
    <subcellularLocation>
        <location evidence="1">Secreted</location>
    </subcellularLocation>
</comment>
<dbReference type="PANTHER" id="PTHR38340:SF1">
    <property type="entry name" value="S-LAYER PROTEIN"/>
    <property type="match status" value="1"/>
</dbReference>
<proteinExistence type="predicted"/>
<protein>
    <recommendedName>
        <fullName evidence="5">Calcium-binding protein</fullName>
    </recommendedName>
</protein>
<evidence type="ECO:0000313" key="3">
    <source>
        <dbReference type="EMBL" id="MBK4717445.1"/>
    </source>
</evidence>
<dbReference type="Proteomes" id="UP000654452">
    <property type="component" value="Unassembled WGS sequence"/>
</dbReference>
<evidence type="ECO:0008006" key="5">
    <source>
        <dbReference type="Google" id="ProtNLM"/>
    </source>
</evidence>
<dbReference type="RefSeq" id="WP_200483845.1">
    <property type="nucleotide sequence ID" value="NZ_JAEPIV010000001.1"/>
</dbReference>
<evidence type="ECO:0000313" key="4">
    <source>
        <dbReference type="Proteomes" id="UP000654452"/>
    </source>
</evidence>
<keyword evidence="4" id="KW-1185">Reference proteome</keyword>
<evidence type="ECO:0000256" key="1">
    <source>
        <dbReference type="ARBA" id="ARBA00004613"/>
    </source>
</evidence>
<gene>
    <name evidence="3" type="ORF">JJL56_01035</name>
</gene>
<dbReference type="EMBL" id="JAEPIV010000001">
    <property type="protein sequence ID" value="MBK4717445.1"/>
    <property type="molecule type" value="Genomic_DNA"/>
</dbReference>
<accession>A0ABS1HRJ3</accession>
<evidence type="ECO:0000256" key="2">
    <source>
        <dbReference type="ARBA" id="ARBA00022525"/>
    </source>
</evidence>
<dbReference type="Pfam" id="PF00353">
    <property type="entry name" value="HemolysinCabind"/>
    <property type="match status" value="2"/>
</dbReference>
<dbReference type="PRINTS" id="PR00313">
    <property type="entry name" value="CABNDNGRPT"/>
</dbReference>
<dbReference type="InterPro" id="IPR011049">
    <property type="entry name" value="Serralysin-like_metalloprot_C"/>
</dbReference>
<name>A0ABS1HRJ3_9PROT</name>
<dbReference type="PANTHER" id="PTHR38340">
    <property type="entry name" value="S-LAYER PROTEIN"/>
    <property type="match status" value="1"/>
</dbReference>
<dbReference type="Gene3D" id="2.150.10.10">
    <property type="entry name" value="Serralysin-like metalloprotease, C-terminal"/>
    <property type="match status" value="1"/>
</dbReference>